<dbReference type="InterPro" id="IPR043130">
    <property type="entry name" value="CDP-OH_PTrfase_TM_dom"/>
</dbReference>
<evidence type="ECO:0000256" key="3">
    <source>
        <dbReference type="ARBA" id="ARBA00005042"/>
    </source>
</evidence>
<evidence type="ECO:0000313" key="20">
    <source>
        <dbReference type="EMBL" id="KUE77984.1"/>
    </source>
</evidence>
<evidence type="ECO:0000313" key="28">
    <source>
        <dbReference type="Proteomes" id="UP000472755"/>
    </source>
</evidence>
<dbReference type="InterPro" id="IPR050324">
    <property type="entry name" value="CDP-alcohol_PTase-I"/>
</dbReference>
<protein>
    <recommendedName>
        <fullName evidence="6">CDP-diacylglycerol--glycerol-3-phosphate 3-phosphatidyltransferase</fullName>
        <ecNumber evidence="5">2.7.8.5</ecNumber>
    </recommendedName>
    <alternativeName>
        <fullName evidence="15">Phosphatidylglycerophosphate synthase</fullName>
    </alternativeName>
</protein>
<keyword evidence="8 17" id="KW-0808">Transferase</keyword>
<evidence type="ECO:0000256" key="12">
    <source>
        <dbReference type="ARBA" id="ARBA00023136"/>
    </source>
</evidence>
<keyword evidence="11" id="KW-0443">Lipid metabolism</keyword>
<evidence type="ECO:0000256" key="18">
    <source>
        <dbReference type="SAM" id="Phobius"/>
    </source>
</evidence>
<accession>A0A0W7TVY3</accession>
<dbReference type="PROSITE" id="PS00379">
    <property type="entry name" value="CDP_ALCOHOL_P_TRANSF"/>
    <property type="match status" value="1"/>
</dbReference>
<dbReference type="GeneID" id="42858329"/>
<dbReference type="PANTHER" id="PTHR14269">
    <property type="entry name" value="CDP-DIACYLGLYCEROL--GLYCEROL-3-PHOSPHATE 3-PHOSPHATIDYLTRANSFERASE-RELATED"/>
    <property type="match status" value="1"/>
</dbReference>
<evidence type="ECO:0000256" key="11">
    <source>
        <dbReference type="ARBA" id="ARBA00023098"/>
    </source>
</evidence>
<dbReference type="EMBL" id="WMZR01000026">
    <property type="protein sequence ID" value="MTS52914.1"/>
    <property type="molecule type" value="Genomic_DNA"/>
</dbReference>
<feature type="transmembrane region" description="Helical" evidence="18">
    <location>
        <begin position="12"/>
        <end position="32"/>
    </location>
</feature>
<comment type="similarity">
    <text evidence="4 17">Belongs to the CDP-alcohol phosphatidyltransferase class-I family.</text>
</comment>
<dbReference type="EMBL" id="LMUA01000001">
    <property type="protein sequence ID" value="KUE77984.1"/>
    <property type="molecule type" value="Genomic_DNA"/>
</dbReference>
<dbReference type="Pfam" id="PF01066">
    <property type="entry name" value="CDP-OH_P_transf"/>
    <property type="match status" value="1"/>
</dbReference>
<dbReference type="Proteomes" id="UP000053433">
    <property type="component" value="Unassembled WGS sequence"/>
</dbReference>
<reference evidence="21 26" key="4">
    <citation type="submission" date="2019-08" db="EMBL/GenBank/DDBJ databases">
        <title>In-depth cultivation of the pig gut microbiome towards novel bacterial diversity and tailored functional studies.</title>
        <authorList>
            <person name="Wylensek D."/>
            <person name="Hitch T.C.A."/>
            <person name="Clavel T."/>
        </authorList>
    </citation>
    <scope>NUCLEOTIDE SEQUENCE [LARGE SCALE GENOMIC DNA]</scope>
    <source>
        <strain evidence="21 26">WCA3-601-WT-6J</strain>
    </source>
</reference>
<feature type="transmembrane region" description="Helical" evidence="18">
    <location>
        <begin position="159"/>
        <end position="180"/>
    </location>
</feature>
<keyword evidence="10 18" id="KW-1133">Transmembrane helix</keyword>
<dbReference type="Gene3D" id="1.20.120.1760">
    <property type="match status" value="1"/>
</dbReference>
<evidence type="ECO:0000256" key="8">
    <source>
        <dbReference type="ARBA" id="ARBA00022679"/>
    </source>
</evidence>
<evidence type="ECO:0000313" key="24">
    <source>
        <dbReference type="Proteomes" id="UP000032483"/>
    </source>
</evidence>
<dbReference type="GO" id="GO:0008444">
    <property type="term" value="F:CDP-diacylglycerol-glycerol-3-phosphate 3-phosphatidyltransferase activity"/>
    <property type="evidence" value="ECO:0007669"/>
    <property type="project" value="UniProtKB-EC"/>
</dbReference>
<evidence type="ECO:0000256" key="14">
    <source>
        <dbReference type="ARBA" id="ARBA00023264"/>
    </source>
</evidence>
<feature type="transmembrane region" description="Helical" evidence="18">
    <location>
        <begin position="131"/>
        <end position="153"/>
    </location>
</feature>
<keyword evidence="14" id="KW-1208">Phospholipid metabolism</keyword>
<evidence type="ECO:0000256" key="2">
    <source>
        <dbReference type="ARBA" id="ARBA00004141"/>
    </source>
</evidence>
<keyword evidence="24" id="KW-1185">Reference proteome</keyword>
<keyword evidence="12 18" id="KW-0472">Membrane</keyword>
<evidence type="ECO:0000256" key="5">
    <source>
        <dbReference type="ARBA" id="ARBA00013170"/>
    </source>
</evidence>
<accession>A0A0D8IV09</accession>
<evidence type="ECO:0000313" key="26">
    <source>
        <dbReference type="Proteomes" id="UP000431913"/>
    </source>
</evidence>
<evidence type="ECO:0000256" key="13">
    <source>
        <dbReference type="ARBA" id="ARBA00023209"/>
    </source>
</evidence>
<comment type="subcellular location">
    <subcellularLocation>
        <location evidence="2">Membrane</location>
        <topology evidence="2">Multi-pass membrane protein</topology>
    </subcellularLocation>
</comment>
<dbReference type="EC" id="2.7.8.5" evidence="5"/>
<evidence type="ECO:0000313" key="21">
    <source>
        <dbReference type="EMBL" id="MST90726.1"/>
    </source>
</evidence>
<dbReference type="PIRSF" id="PIRSF000847">
    <property type="entry name" value="Phos_ph_gly_syn"/>
    <property type="match status" value="1"/>
</dbReference>
<dbReference type="PATRIC" id="fig|1550024.3.peg.3993"/>
<dbReference type="EMBL" id="JXXK01000039">
    <property type="protein sequence ID" value="KJF38512.1"/>
    <property type="molecule type" value="Genomic_DNA"/>
</dbReference>
<evidence type="ECO:0000256" key="15">
    <source>
        <dbReference type="ARBA" id="ARBA00033018"/>
    </source>
</evidence>
<dbReference type="Proteomes" id="UP000472755">
    <property type="component" value="Unassembled WGS sequence"/>
</dbReference>
<evidence type="ECO:0000256" key="16">
    <source>
        <dbReference type="ARBA" id="ARBA00048586"/>
    </source>
</evidence>
<keyword evidence="9 18" id="KW-0812">Transmembrane</keyword>
<evidence type="ECO:0000256" key="6">
    <source>
        <dbReference type="ARBA" id="ARBA00014944"/>
    </source>
</evidence>
<comment type="catalytic activity">
    <reaction evidence="16">
        <text>a CDP-1,2-diacyl-sn-glycerol + sn-glycerol 3-phosphate = a 1,2-diacyl-sn-glycero-3-phospho-(1'-sn-glycero-3'-phosphate) + CMP + H(+)</text>
        <dbReference type="Rhea" id="RHEA:12593"/>
        <dbReference type="ChEBI" id="CHEBI:15378"/>
        <dbReference type="ChEBI" id="CHEBI:57597"/>
        <dbReference type="ChEBI" id="CHEBI:58332"/>
        <dbReference type="ChEBI" id="CHEBI:60110"/>
        <dbReference type="ChEBI" id="CHEBI:60377"/>
        <dbReference type="EC" id="2.7.8.5"/>
    </reaction>
</comment>
<evidence type="ECO:0000256" key="10">
    <source>
        <dbReference type="ARBA" id="ARBA00022989"/>
    </source>
</evidence>
<reference evidence="27 28" key="3">
    <citation type="journal article" date="2019" name="Nat. Med.">
        <title>A library of human gut bacterial isolates paired with longitudinal multiomics data enables mechanistic microbiome research.</title>
        <authorList>
            <person name="Poyet M."/>
            <person name="Groussin M."/>
            <person name="Gibbons S.M."/>
            <person name="Avila-Pacheco J."/>
            <person name="Jiang X."/>
            <person name="Kearney S.M."/>
            <person name="Perrotta A.R."/>
            <person name="Berdy B."/>
            <person name="Zhao S."/>
            <person name="Lieberman T.D."/>
            <person name="Swanson P.K."/>
            <person name="Smith M."/>
            <person name="Roesemann S."/>
            <person name="Alexander J.E."/>
            <person name="Rich S.A."/>
            <person name="Livny J."/>
            <person name="Vlamakis H."/>
            <person name="Clish C."/>
            <person name="Bullock K."/>
            <person name="Deik A."/>
            <person name="Scott J."/>
            <person name="Pierce K.A."/>
            <person name="Xavier R.J."/>
            <person name="Alm E.J."/>
        </authorList>
    </citation>
    <scope>NUCLEOTIDE SEQUENCE [LARGE SCALE GENOMIC DNA]</scope>
    <source>
        <strain evidence="22 28">BIOML-A4</strain>
        <strain evidence="23 27">BIOML-A7</strain>
    </source>
</reference>
<keyword evidence="13" id="KW-0594">Phospholipid biosynthesis</keyword>
<evidence type="ECO:0000313" key="23">
    <source>
        <dbReference type="EMBL" id="MTS52914.1"/>
    </source>
</evidence>
<dbReference type="GO" id="GO:0016020">
    <property type="term" value="C:membrane"/>
    <property type="evidence" value="ECO:0007669"/>
    <property type="project" value="UniProtKB-SubCell"/>
</dbReference>
<sequence>MKKPTLREMFTIPNILSYFRILLIPLFVYLYFKAETPPEFFRAAVVLGISGFTDLFDGKIARRFNQITELGILLDPVADKLTEGAVVLCLMTRYRWVAALVVLYVLKEGFMAVAGLVMLRRGKKLDGAKWFGKVCTFVFYLVTVTLILWVSIPPTVADILIAVCGAVMAFTLAMYIPVFVKMNREAKADAGEK</sequence>
<evidence type="ECO:0000256" key="1">
    <source>
        <dbReference type="ARBA" id="ARBA00003973"/>
    </source>
</evidence>
<evidence type="ECO:0000313" key="27">
    <source>
        <dbReference type="Proteomes" id="UP000449193"/>
    </source>
</evidence>
<name>A0A0D8IV09_9FIRM</name>
<keyword evidence="7" id="KW-0444">Lipid biosynthesis</keyword>
<dbReference type="Proteomes" id="UP000032483">
    <property type="component" value="Unassembled WGS sequence"/>
</dbReference>
<dbReference type="EMBL" id="VUNJ01000002">
    <property type="protein sequence ID" value="MST90726.1"/>
    <property type="molecule type" value="Genomic_DNA"/>
</dbReference>
<proteinExistence type="inferred from homology"/>
<evidence type="ECO:0000313" key="19">
    <source>
        <dbReference type="EMBL" id="KJF38512.1"/>
    </source>
</evidence>
<reference evidence="19" key="1">
    <citation type="submission" date="2015-02" db="EMBL/GenBank/DDBJ databases">
        <title>A novel member of the family Ruminococcaceae isolated from human feces.</title>
        <authorList>
            <person name="Shkoporov A.N."/>
            <person name="Chaplin A.V."/>
            <person name="Motuzova O.V."/>
            <person name="Kafarskaia L.I."/>
            <person name="Khokhlova E.V."/>
            <person name="Efimov B.A."/>
        </authorList>
    </citation>
    <scope>NUCLEOTIDE SEQUENCE [LARGE SCALE GENOMIC DNA]</scope>
    <source>
        <strain evidence="19">585-1</strain>
    </source>
</reference>
<evidence type="ECO:0000313" key="22">
    <source>
        <dbReference type="EMBL" id="MTS28813.1"/>
    </source>
</evidence>
<dbReference type="InterPro" id="IPR048254">
    <property type="entry name" value="CDP_ALCOHOL_P_TRANSF_CS"/>
</dbReference>
<dbReference type="EMBL" id="WMZU01000038">
    <property type="protein sequence ID" value="MTS28813.1"/>
    <property type="molecule type" value="Genomic_DNA"/>
</dbReference>
<comment type="function">
    <text evidence="1">This protein catalyzes the committed step to the synthesis of the acidic phospholipids.</text>
</comment>
<evidence type="ECO:0000256" key="7">
    <source>
        <dbReference type="ARBA" id="ARBA00022516"/>
    </source>
</evidence>
<dbReference type="InterPro" id="IPR004570">
    <property type="entry name" value="Phosphatidylglycerol_P_synth"/>
</dbReference>
<dbReference type="PANTHER" id="PTHR14269:SF62">
    <property type="entry name" value="CDP-DIACYLGLYCEROL--GLYCEROL-3-PHOSPHATE 3-PHOSPHATIDYLTRANSFERASE 1, CHLOROPLASTIC"/>
    <property type="match status" value="1"/>
</dbReference>
<dbReference type="Proteomes" id="UP000431913">
    <property type="component" value="Unassembled WGS sequence"/>
</dbReference>
<dbReference type="Proteomes" id="UP000449193">
    <property type="component" value="Unassembled WGS sequence"/>
</dbReference>
<evidence type="ECO:0000256" key="17">
    <source>
        <dbReference type="RuleBase" id="RU003750"/>
    </source>
</evidence>
<comment type="pathway">
    <text evidence="3">Phospholipid metabolism; phosphatidylglycerol biosynthesis; phosphatidylglycerol from CDP-diacylglycerol: step 1/2.</text>
</comment>
<dbReference type="InterPro" id="IPR000462">
    <property type="entry name" value="CDP-OH_P_trans"/>
</dbReference>
<comment type="caution">
    <text evidence="19">The sequence shown here is derived from an EMBL/GenBank/DDBJ whole genome shotgun (WGS) entry which is preliminary data.</text>
</comment>
<dbReference type="RefSeq" id="WP_009325573.1">
    <property type="nucleotide sequence ID" value="NZ_CAOJUJ010000011.1"/>
</dbReference>
<evidence type="ECO:0000256" key="9">
    <source>
        <dbReference type="ARBA" id="ARBA00022692"/>
    </source>
</evidence>
<gene>
    <name evidence="20" type="ORF">ASJ35_01560</name>
    <name evidence="21" type="ORF">FYJ76_02030</name>
    <name evidence="23" type="ORF">GMD52_15425</name>
    <name evidence="22" type="ORF">GMD59_16205</name>
    <name evidence="19" type="ORF">TQ39_17460</name>
</gene>
<dbReference type="AlphaFoldDB" id="A0A0D8IV09"/>
<dbReference type="GO" id="GO:0006655">
    <property type="term" value="P:phosphatidylglycerol biosynthetic process"/>
    <property type="evidence" value="ECO:0007669"/>
    <property type="project" value="UniProtKB-UniPathway"/>
</dbReference>
<evidence type="ECO:0000256" key="4">
    <source>
        <dbReference type="ARBA" id="ARBA00010441"/>
    </source>
</evidence>
<evidence type="ECO:0000313" key="25">
    <source>
        <dbReference type="Proteomes" id="UP000053433"/>
    </source>
</evidence>
<reference evidence="20 25" key="2">
    <citation type="submission" date="2015-10" db="EMBL/GenBank/DDBJ databases">
        <title>A novel member of the family Ruminococcaceae isolated from human faeces.</title>
        <authorList>
            <person name="Shkoporov A.N."/>
            <person name="Chaplin A.V."/>
            <person name="Motuzova O.V."/>
            <person name="Kafarskaia L.I."/>
            <person name="Efimov B.A."/>
        </authorList>
    </citation>
    <scope>NUCLEOTIDE SEQUENCE [LARGE SCALE GENOMIC DNA]</scope>
    <source>
        <strain evidence="20 25">668</strain>
    </source>
</reference>
<feature type="transmembrane region" description="Helical" evidence="18">
    <location>
        <begin position="96"/>
        <end position="119"/>
    </location>
</feature>
<dbReference type="UniPathway" id="UPA00084">
    <property type="reaction ID" value="UER00503"/>
</dbReference>
<organism evidence="19 24">
    <name type="scientific">Ruthenibacterium lactatiformans</name>
    <dbReference type="NCBI Taxonomy" id="1550024"/>
    <lineage>
        <taxon>Bacteria</taxon>
        <taxon>Bacillati</taxon>
        <taxon>Bacillota</taxon>
        <taxon>Clostridia</taxon>
        <taxon>Eubacteriales</taxon>
        <taxon>Oscillospiraceae</taxon>
        <taxon>Ruthenibacterium</taxon>
    </lineage>
</organism>